<feature type="domain" description="DUF7918" evidence="2">
    <location>
        <begin position="8"/>
        <end position="235"/>
    </location>
</feature>
<dbReference type="AlphaFoldDB" id="A0A1Y6LCY9"/>
<feature type="compositionally biased region" description="Basic and acidic residues" evidence="1">
    <location>
        <begin position="266"/>
        <end position="280"/>
    </location>
</feature>
<dbReference type="PANTHER" id="PTHR36223:SF1">
    <property type="entry name" value="TRANSCRIPTION ELONGATION FACTOR EAF N-TERMINAL DOMAIN-CONTAINING PROTEIN"/>
    <property type="match status" value="1"/>
</dbReference>
<dbReference type="PANTHER" id="PTHR36223">
    <property type="entry name" value="BETA-LACTAMASE-TYPE TRANSPEPTIDASE FOLD DOMAIN CONTAINING PROTEIN"/>
    <property type="match status" value="1"/>
</dbReference>
<dbReference type="InterPro" id="IPR057678">
    <property type="entry name" value="DUF7918"/>
</dbReference>
<dbReference type="Proteomes" id="UP000215453">
    <property type="component" value="Chromosome 3"/>
</dbReference>
<sequence>MKANFLKGVSVKLLVDGIQLEEYNNEDSIDGEEDTCTRYVQVVPNSTFKIAVQIESNFRYRLDDLVVEVSLDGERVDDLVISSDPNRNTQYKELLGPKAFTKGKWQRQPYTFGSLDTTDESLKPDRAAKLKDLLSRLGEVSVKLLRVKARPGTLSNADEKKARGLRTSEIGNAVPEKALKGRSISNKATLGMPEPTTVQTYITVDYPYGHKPVAIFTFKYRSRKDLQIENVIPRSPSPQPLEERDRATLSAEELRELLRRVEERAADETRVKKELKRERSTTITLEDEDDDEDDEGVEIIAEAPARKRTRTSGDSGVVVLDLTEED</sequence>
<evidence type="ECO:0000313" key="4">
    <source>
        <dbReference type="Proteomes" id="UP000215453"/>
    </source>
</evidence>
<organism evidence="3 4">
    <name type="scientific">Zymoseptoria tritici ST99CH_1A5</name>
    <dbReference type="NCBI Taxonomy" id="1276529"/>
    <lineage>
        <taxon>Eukaryota</taxon>
        <taxon>Fungi</taxon>
        <taxon>Dikarya</taxon>
        <taxon>Ascomycota</taxon>
        <taxon>Pezizomycotina</taxon>
        <taxon>Dothideomycetes</taxon>
        <taxon>Dothideomycetidae</taxon>
        <taxon>Mycosphaerellales</taxon>
        <taxon>Mycosphaerellaceae</taxon>
        <taxon>Zymoseptoria</taxon>
    </lineage>
</organism>
<name>A0A1Y6LCY9_ZYMTR</name>
<protein>
    <recommendedName>
        <fullName evidence="2">DUF7918 domain-containing protein</fullName>
    </recommendedName>
</protein>
<evidence type="ECO:0000313" key="3">
    <source>
        <dbReference type="EMBL" id="SMY22324.1"/>
    </source>
</evidence>
<feature type="region of interest" description="Disordered" evidence="1">
    <location>
        <begin position="266"/>
        <end position="295"/>
    </location>
</feature>
<reference evidence="3 4" key="1">
    <citation type="submission" date="2016-10" db="EMBL/GenBank/DDBJ databases">
        <authorList>
            <person name="Varghese N."/>
        </authorList>
    </citation>
    <scope>NUCLEOTIDE SEQUENCE [LARGE SCALE GENOMIC DNA]</scope>
</reference>
<gene>
    <name evidence="3" type="ORF">ZT1A5_G3763</name>
</gene>
<dbReference type="Pfam" id="PF25534">
    <property type="entry name" value="DUF7918"/>
    <property type="match status" value="1"/>
</dbReference>
<proteinExistence type="predicted"/>
<evidence type="ECO:0000259" key="2">
    <source>
        <dbReference type="Pfam" id="PF25534"/>
    </source>
</evidence>
<evidence type="ECO:0000256" key="1">
    <source>
        <dbReference type="SAM" id="MobiDB-lite"/>
    </source>
</evidence>
<dbReference type="EMBL" id="LT882678">
    <property type="protein sequence ID" value="SMY22324.1"/>
    <property type="molecule type" value="Genomic_DNA"/>
</dbReference>
<accession>A0A1Y6LCY9</accession>
<feature type="compositionally biased region" description="Acidic residues" evidence="1">
    <location>
        <begin position="285"/>
        <end position="295"/>
    </location>
</feature>